<dbReference type="InterPro" id="IPR045851">
    <property type="entry name" value="AMP-bd_C_sf"/>
</dbReference>
<dbReference type="Gene3D" id="3.30.300.30">
    <property type="match status" value="1"/>
</dbReference>
<dbReference type="Gene3D" id="3.40.50.12780">
    <property type="entry name" value="N-terminal domain of ligase-like"/>
    <property type="match status" value="1"/>
</dbReference>
<sequence length="462" mass="53995">MQINRNMITFNKILKNNIDDKIFSYLLNNVKTWKDFKTDVKKMIFSLEKDFKAINTFYVYFQNSYQFIVTFYALAVSNKICIIINEPSSISQILTIRNYCLLTDISSIKNKYQTQLCNTYLFQDCLSSVRETSNHRYLSFSNNKFFYICTSGSSGQPKLIKKYFYQVNHEILAIEKKWGEQAKQYDILSNVSHQHLYGLTFKIFWPMCTFRSFNEEIFMYPEDLVNRCAQKIIISSPATLSRLEGMPCLISPKLVFSSGGKLNEQDAMKSCKIFNKNITEIYGSTETGIIASRTINISTNWVFFPEINYVVDEQSCLNVSSPFTKNEQWINTQDIVSLLGQNQFILKGRLDRIIKLEEKRISLEQIENIYNSHELIQETTTIVIKNHVDKDIIAMLIVLSAKGKAFLKENTRRQLYIKLKQDILRKNILTSLPKRYKIVDNLPYNSQGKLIKKIFCKFLIRI</sequence>
<dbReference type="InterPro" id="IPR000873">
    <property type="entry name" value="AMP-dep_synth/lig_dom"/>
</dbReference>
<protein>
    <recommendedName>
        <fullName evidence="1">AMP-dependent synthetase/ligase domain-containing protein</fullName>
    </recommendedName>
</protein>
<dbReference type="EMBL" id="CP022356">
    <property type="protein sequence ID" value="ASK79664.1"/>
    <property type="molecule type" value="Genomic_DNA"/>
</dbReference>
<dbReference type="PANTHER" id="PTHR45398">
    <property type="match status" value="1"/>
</dbReference>
<evidence type="ECO:0000259" key="1">
    <source>
        <dbReference type="Pfam" id="PF00501"/>
    </source>
</evidence>
<evidence type="ECO:0000313" key="2">
    <source>
        <dbReference type="EMBL" id="ASK79664.1"/>
    </source>
</evidence>
<name>A0A220VGZ7_9GAMM</name>
<evidence type="ECO:0000313" key="3">
    <source>
        <dbReference type="Proteomes" id="UP000242175"/>
    </source>
</evidence>
<reference evidence="2 3" key="1">
    <citation type="journal article" date="2016" name="Int. J. Syst. Evol. Microbiol.">
        <title>Paraphotobacterium marinum gen. nov., sp. nov., a member of the family Vibrionaceae, isolated from surface seawater.</title>
        <authorList>
            <person name="Huang Z."/>
            <person name="Dong C."/>
            <person name="Shao Z."/>
        </authorList>
    </citation>
    <scope>NUCLEOTIDE SEQUENCE [LARGE SCALE GENOMIC DNA]</scope>
    <source>
        <strain evidence="2 3">NSCS20N07D</strain>
    </source>
</reference>
<feature type="domain" description="AMP-dependent synthetase/ligase" evidence="1">
    <location>
        <begin position="29"/>
        <end position="300"/>
    </location>
</feature>
<dbReference type="InterPro" id="IPR042099">
    <property type="entry name" value="ANL_N_sf"/>
</dbReference>
<dbReference type="AlphaFoldDB" id="A0A220VGZ7"/>
<accession>A0A220VGZ7</accession>
<proteinExistence type="predicted"/>
<dbReference type="SUPFAM" id="SSF56801">
    <property type="entry name" value="Acetyl-CoA synthetase-like"/>
    <property type="match status" value="1"/>
</dbReference>
<dbReference type="PANTHER" id="PTHR45398:SF1">
    <property type="entry name" value="ENZYME, PUTATIVE (JCVI)-RELATED"/>
    <property type="match status" value="1"/>
</dbReference>
<dbReference type="Proteomes" id="UP000242175">
    <property type="component" value="Chromosome small"/>
</dbReference>
<keyword evidence="3" id="KW-1185">Reference proteome</keyword>
<dbReference type="KEGG" id="pmai:CF386_11460"/>
<organism evidence="2 3">
    <name type="scientific">Paraphotobacterium marinum</name>
    <dbReference type="NCBI Taxonomy" id="1755811"/>
    <lineage>
        <taxon>Bacteria</taxon>
        <taxon>Pseudomonadati</taxon>
        <taxon>Pseudomonadota</taxon>
        <taxon>Gammaproteobacteria</taxon>
        <taxon>Vibrionales</taxon>
        <taxon>Vibrionaceae</taxon>
        <taxon>Paraphotobacterium</taxon>
    </lineage>
</organism>
<gene>
    <name evidence="2" type="ORF">CF386_11460</name>
</gene>
<dbReference type="Pfam" id="PF00501">
    <property type="entry name" value="AMP-binding"/>
    <property type="match status" value="1"/>
</dbReference>